<proteinExistence type="predicted"/>
<feature type="compositionally biased region" description="Basic and acidic residues" evidence="1">
    <location>
        <begin position="1"/>
        <end position="15"/>
    </location>
</feature>
<evidence type="ECO:0000256" key="1">
    <source>
        <dbReference type="SAM" id="MobiDB-lite"/>
    </source>
</evidence>
<dbReference type="PANTHER" id="PTHR31248">
    <property type="entry name" value="DOMAIN PROTEIN, PUTATIVE (AFU_ORTHOLOGUE AFUA_5G04290)-RELATED"/>
    <property type="match status" value="1"/>
</dbReference>
<feature type="compositionally biased region" description="Basic residues" evidence="1">
    <location>
        <begin position="154"/>
        <end position="190"/>
    </location>
</feature>
<feature type="compositionally biased region" description="Low complexity" evidence="1">
    <location>
        <begin position="71"/>
        <end position="88"/>
    </location>
</feature>
<dbReference type="AlphaFoldDB" id="A0AAV0FR21"/>
<dbReference type="Proteomes" id="UP001152523">
    <property type="component" value="Unassembled WGS sequence"/>
</dbReference>
<feature type="region of interest" description="Disordered" evidence="1">
    <location>
        <begin position="1"/>
        <end position="100"/>
    </location>
</feature>
<protein>
    <recommendedName>
        <fullName evidence="4">Rhodopsin</fullName>
    </recommendedName>
</protein>
<evidence type="ECO:0008006" key="4">
    <source>
        <dbReference type="Google" id="ProtNLM"/>
    </source>
</evidence>
<comment type="caution">
    <text evidence="2">The sequence shown here is derived from an EMBL/GenBank/DDBJ whole genome shotgun (WGS) entry which is preliminary data.</text>
</comment>
<reference evidence="2" key="1">
    <citation type="submission" date="2022-07" db="EMBL/GenBank/DDBJ databases">
        <authorList>
            <person name="Macas J."/>
            <person name="Novak P."/>
            <person name="Neumann P."/>
        </authorList>
    </citation>
    <scope>NUCLEOTIDE SEQUENCE</scope>
</reference>
<feature type="region of interest" description="Disordered" evidence="1">
    <location>
        <begin position="146"/>
        <end position="190"/>
    </location>
</feature>
<dbReference type="EMBL" id="CAMAPF010001001">
    <property type="protein sequence ID" value="CAH9137759.1"/>
    <property type="molecule type" value="Genomic_DNA"/>
</dbReference>
<gene>
    <name evidence="2" type="ORF">CEPIT_LOCUS36275</name>
</gene>
<evidence type="ECO:0000313" key="2">
    <source>
        <dbReference type="EMBL" id="CAH9137759.1"/>
    </source>
</evidence>
<sequence>MGGGDEHNKHGEQDKGLFSNLAHHLQPHGGYPPGAYPPPPGAYPQPPGAYPPQGYPQAGGYPPNAYPPHGYPQAGYPPNAYPAGPSAPHSTSSGHHGPGVGSMLAGGAAAAGLAYAAGHMSHGGGSHFPQQHGAIPFGGHGGYASGHGGYGSHGKFKHGKHHGKFKHGKHHGKFKHGKGGKHGGMFKKWK</sequence>
<feature type="compositionally biased region" description="Pro residues" evidence="1">
    <location>
        <begin position="34"/>
        <end position="54"/>
    </location>
</feature>
<accession>A0AAV0FR21</accession>
<name>A0AAV0FR21_9ASTE</name>
<evidence type="ECO:0000313" key="3">
    <source>
        <dbReference type="Proteomes" id="UP001152523"/>
    </source>
</evidence>
<organism evidence="2 3">
    <name type="scientific">Cuscuta epithymum</name>
    <dbReference type="NCBI Taxonomy" id="186058"/>
    <lineage>
        <taxon>Eukaryota</taxon>
        <taxon>Viridiplantae</taxon>
        <taxon>Streptophyta</taxon>
        <taxon>Embryophyta</taxon>
        <taxon>Tracheophyta</taxon>
        <taxon>Spermatophyta</taxon>
        <taxon>Magnoliopsida</taxon>
        <taxon>eudicotyledons</taxon>
        <taxon>Gunneridae</taxon>
        <taxon>Pentapetalae</taxon>
        <taxon>asterids</taxon>
        <taxon>lamiids</taxon>
        <taxon>Solanales</taxon>
        <taxon>Convolvulaceae</taxon>
        <taxon>Cuscuteae</taxon>
        <taxon>Cuscuta</taxon>
        <taxon>Cuscuta subgen. Cuscuta</taxon>
    </lineage>
</organism>
<keyword evidence="3" id="KW-1185">Reference proteome</keyword>
<dbReference type="PANTHER" id="PTHR31248:SF2">
    <property type="entry name" value="DOMAIN PROTEIN, PUTATIVE (AFU_ORTHOLOGUE AFUA_5G04290)-RELATED"/>
    <property type="match status" value="1"/>
</dbReference>